<comment type="catalytic activity">
    <reaction evidence="4">
        <text>a 1-acyl-sn-glycero-3-phosphate + an acyl-CoA = a 1,2-diacyl-sn-glycero-3-phosphate + CoA</text>
        <dbReference type="Rhea" id="RHEA:19709"/>
        <dbReference type="ChEBI" id="CHEBI:57287"/>
        <dbReference type="ChEBI" id="CHEBI:57970"/>
        <dbReference type="ChEBI" id="CHEBI:58342"/>
        <dbReference type="ChEBI" id="CHEBI:58608"/>
        <dbReference type="EC" id="2.3.1.51"/>
    </reaction>
</comment>
<dbReference type="InterPro" id="IPR004552">
    <property type="entry name" value="AGP_acyltrans"/>
</dbReference>
<accession>A0A8J5LBG0</accession>
<organism evidence="8 9">
    <name type="scientific">Zingiber officinale</name>
    <name type="common">Ginger</name>
    <name type="synonym">Amomum zingiber</name>
    <dbReference type="NCBI Taxonomy" id="94328"/>
    <lineage>
        <taxon>Eukaryota</taxon>
        <taxon>Viridiplantae</taxon>
        <taxon>Streptophyta</taxon>
        <taxon>Embryophyta</taxon>
        <taxon>Tracheophyta</taxon>
        <taxon>Spermatophyta</taxon>
        <taxon>Magnoliopsida</taxon>
        <taxon>Liliopsida</taxon>
        <taxon>Zingiberales</taxon>
        <taxon>Zingiberaceae</taxon>
        <taxon>Zingiber</taxon>
    </lineage>
</organism>
<keyword evidence="2 4" id="KW-0808">Transferase</keyword>
<comment type="caution">
    <text evidence="8">The sequence shown here is derived from an EMBL/GenBank/DDBJ whole genome shotgun (WGS) entry which is preliminary data.</text>
</comment>
<dbReference type="CDD" id="cd07989">
    <property type="entry name" value="LPLAT_AGPAT-like"/>
    <property type="match status" value="1"/>
</dbReference>
<feature type="chain" id="PRO_5035313596" description="1-acyl-sn-glycerol-3-phosphate acyltransferase" evidence="6">
    <location>
        <begin position="19"/>
        <end position="443"/>
    </location>
</feature>
<keyword evidence="9" id="KW-1185">Reference proteome</keyword>
<dbReference type="GO" id="GO:0006654">
    <property type="term" value="P:phosphatidic acid biosynthetic process"/>
    <property type="evidence" value="ECO:0007669"/>
    <property type="project" value="TreeGrafter"/>
</dbReference>
<feature type="transmembrane region" description="Helical" evidence="5">
    <location>
        <begin position="228"/>
        <end position="247"/>
    </location>
</feature>
<dbReference type="AlphaFoldDB" id="A0A8J5LBG0"/>
<dbReference type="InterPro" id="IPR002123">
    <property type="entry name" value="Plipid/glycerol_acylTrfase"/>
</dbReference>
<comment type="similarity">
    <text evidence="1 4">Belongs to the 1-acyl-sn-glycerol-3-phosphate acyltransferase family.</text>
</comment>
<dbReference type="PANTHER" id="PTHR10434:SF60">
    <property type="entry name" value="1-ACYL-SN-GLYCEROL-3-PHOSPHATE ACYLTRANSFERASE LPAT1, CHLOROPLASTIC"/>
    <property type="match status" value="1"/>
</dbReference>
<keyword evidence="3 4" id="KW-0012">Acyltransferase</keyword>
<dbReference type="Pfam" id="PF01553">
    <property type="entry name" value="Acyltransferase"/>
    <property type="match status" value="1"/>
</dbReference>
<keyword evidence="5" id="KW-0472">Membrane</keyword>
<keyword evidence="4" id="KW-0594">Phospholipid biosynthesis</keyword>
<evidence type="ECO:0000256" key="6">
    <source>
        <dbReference type="SAM" id="SignalP"/>
    </source>
</evidence>
<sequence length="443" mass="49114">MATGSLLWLRHSGCFLAAAPLKCSPAPRTAVSPPVVVVSGHRNHQCDCSVRFLCPKSVIPIKKEATVRRDTIARSEVSAVGPVGDSSSSASGSAEREINLAFCHLMLSSAIRVFLESIAKFQLVSQVRAVLFYSVTAVAAIFLFATMAVVHPLVLLFDRHQRRFHHWIAKIWATLTIIPFYKFEFEGMENLPLQDAPTVYVSNHQSFLDIYTLLTIGRSFKFISKRSIFLFPIIGWAMYLIGVIPIARTDSRSQLDCLKRCMDFIKKGASVFFFPEGTRSKDGKLGTFKKGAFSVATKTGVPVLPITIMGTGKIMPPGREGIINSGAVKVVIHKPLDGKDAEKLFLQFADSSTLTPNALRKLIVVNDVCRIHAFGLSIAISFCHFDFYSCNCQLLGFAYLFATSTVQIAVAFRADFSNLIQGEDEEITTCYCVEDYRFTREFD</sequence>
<feature type="signal peptide" evidence="6">
    <location>
        <begin position="1"/>
        <end position="18"/>
    </location>
</feature>
<reference evidence="8 9" key="1">
    <citation type="submission" date="2020-08" db="EMBL/GenBank/DDBJ databases">
        <title>Plant Genome Project.</title>
        <authorList>
            <person name="Zhang R.-G."/>
        </authorList>
    </citation>
    <scope>NUCLEOTIDE SEQUENCE [LARGE SCALE GENOMIC DNA]</scope>
    <source>
        <tissue evidence="8">Rhizome</tissue>
    </source>
</reference>
<dbReference type="GO" id="GO:0003841">
    <property type="term" value="F:1-acylglycerol-3-phosphate O-acyltransferase activity"/>
    <property type="evidence" value="ECO:0007669"/>
    <property type="project" value="UniProtKB-UniRule"/>
</dbReference>
<dbReference type="PANTHER" id="PTHR10434">
    <property type="entry name" value="1-ACYL-SN-GLYCEROL-3-PHOSPHATE ACYLTRANSFERASE"/>
    <property type="match status" value="1"/>
</dbReference>
<feature type="transmembrane region" description="Helical" evidence="5">
    <location>
        <begin position="130"/>
        <end position="157"/>
    </location>
</feature>
<dbReference type="NCBIfam" id="TIGR00530">
    <property type="entry name" value="AGP_acyltrn"/>
    <property type="match status" value="1"/>
</dbReference>
<feature type="domain" description="Phospholipid/glycerol acyltransferase" evidence="7">
    <location>
        <begin position="198"/>
        <end position="311"/>
    </location>
</feature>
<protein>
    <recommendedName>
        <fullName evidence="4">1-acyl-sn-glycerol-3-phosphate acyltransferase</fullName>
        <ecNumber evidence="4">2.3.1.51</ecNumber>
    </recommendedName>
</protein>
<evidence type="ECO:0000256" key="5">
    <source>
        <dbReference type="SAM" id="Phobius"/>
    </source>
</evidence>
<comment type="domain">
    <text evidence="4">The HXXXXD motif is essential for acyltransferase activity and may constitute the binding site for the phosphate moiety of the glycerol-3-phosphate.</text>
</comment>
<keyword evidence="4" id="KW-0444">Lipid biosynthesis</keyword>
<keyword evidence="5" id="KW-1133">Transmembrane helix</keyword>
<gene>
    <name evidence="8" type="ORF">ZIOFF_030477</name>
</gene>
<dbReference type="GO" id="GO:0016020">
    <property type="term" value="C:membrane"/>
    <property type="evidence" value="ECO:0007669"/>
    <property type="project" value="InterPro"/>
</dbReference>
<keyword evidence="5" id="KW-0812">Transmembrane</keyword>
<dbReference type="SUPFAM" id="SSF69593">
    <property type="entry name" value="Glycerol-3-phosphate (1)-acyltransferase"/>
    <property type="match status" value="1"/>
</dbReference>
<name>A0A8J5LBG0_ZINOF</name>
<evidence type="ECO:0000259" key="7">
    <source>
        <dbReference type="SMART" id="SM00563"/>
    </source>
</evidence>
<evidence type="ECO:0000256" key="4">
    <source>
        <dbReference type="RuleBase" id="RU361267"/>
    </source>
</evidence>
<proteinExistence type="inferred from homology"/>
<evidence type="ECO:0000256" key="3">
    <source>
        <dbReference type="ARBA" id="ARBA00023315"/>
    </source>
</evidence>
<dbReference type="EC" id="2.3.1.51" evidence="4"/>
<keyword evidence="6" id="KW-0732">Signal</keyword>
<dbReference type="Proteomes" id="UP000734854">
    <property type="component" value="Unassembled WGS sequence"/>
</dbReference>
<evidence type="ECO:0000313" key="8">
    <source>
        <dbReference type="EMBL" id="KAG6512366.1"/>
    </source>
</evidence>
<evidence type="ECO:0000256" key="2">
    <source>
        <dbReference type="ARBA" id="ARBA00022679"/>
    </source>
</evidence>
<evidence type="ECO:0000256" key="1">
    <source>
        <dbReference type="ARBA" id="ARBA00008655"/>
    </source>
</evidence>
<evidence type="ECO:0000313" key="9">
    <source>
        <dbReference type="Proteomes" id="UP000734854"/>
    </source>
</evidence>
<dbReference type="EMBL" id="JACMSC010000008">
    <property type="protein sequence ID" value="KAG6512366.1"/>
    <property type="molecule type" value="Genomic_DNA"/>
</dbReference>
<keyword evidence="4" id="KW-1208">Phospholipid metabolism</keyword>
<dbReference type="SMART" id="SM00563">
    <property type="entry name" value="PlsC"/>
    <property type="match status" value="1"/>
</dbReference>
<keyword evidence="4" id="KW-0443">Lipid metabolism</keyword>